<comment type="caution">
    <text evidence="2">The sequence shown here is derived from an EMBL/GenBank/DDBJ whole genome shotgun (WGS) entry which is preliminary data.</text>
</comment>
<gene>
    <name evidence="2" type="ORF">B0T15DRAFT_156881</name>
</gene>
<dbReference type="RefSeq" id="XP_062722677.1">
    <property type="nucleotide sequence ID" value="XM_062862065.1"/>
</dbReference>
<keyword evidence="1" id="KW-0812">Transmembrane</keyword>
<evidence type="ECO:0000256" key="1">
    <source>
        <dbReference type="SAM" id="Phobius"/>
    </source>
</evidence>
<dbReference type="EMBL" id="JAUDZG010000003">
    <property type="protein sequence ID" value="KAK3306897.1"/>
    <property type="molecule type" value="Genomic_DNA"/>
</dbReference>
<protein>
    <submittedName>
        <fullName evidence="2">Uncharacterized protein</fullName>
    </submittedName>
</protein>
<dbReference type="GeneID" id="87880894"/>
<reference evidence="2" key="1">
    <citation type="journal article" date="2023" name="Mol. Phylogenet. Evol.">
        <title>Genome-scale phylogeny and comparative genomics of the fungal order Sordariales.</title>
        <authorList>
            <person name="Hensen N."/>
            <person name="Bonometti L."/>
            <person name="Westerberg I."/>
            <person name="Brannstrom I.O."/>
            <person name="Guillou S."/>
            <person name="Cros-Aarteil S."/>
            <person name="Calhoun S."/>
            <person name="Haridas S."/>
            <person name="Kuo A."/>
            <person name="Mondo S."/>
            <person name="Pangilinan J."/>
            <person name="Riley R."/>
            <person name="LaButti K."/>
            <person name="Andreopoulos B."/>
            <person name="Lipzen A."/>
            <person name="Chen C."/>
            <person name="Yan M."/>
            <person name="Daum C."/>
            <person name="Ng V."/>
            <person name="Clum A."/>
            <person name="Steindorff A."/>
            <person name="Ohm R.A."/>
            <person name="Martin F."/>
            <person name="Silar P."/>
            <person name="Natvig D.O."/>
            <person name="Lalanne C."/>
            <person name="Gautier V."/>
            <person name="Ament-Velasquez S.L."/>
            <person name="Kruys A."/>
            <person name="Hutchinson M.I."/>
            <person name="Powell A.J."/>
            <person name="Barry K."/>
            <person name="Miller A.N."/>
            <person name="Grigoriev I.V."/>
            <person name="Debuchy R."/>
            <person name="Gladieux P."/>
            <person name="Hiltunen Thoren M."/>
            <person name="Johannesson H."/>
        </authorList>
    </citation>
    <scope>NUCLEOTIDE SEQUENCE</scope>
    <source>
        <strain evidence="2">CBS 333.67</strain>
    </source>
</reference>
<keyword evidence="1" id="KW-1133">Transmembrane helix</keyword>
<dbReference type="AlphaFoldDB" id="A0AAJ0GVL1"/>
<keyword evidence="1" id="KW-0472">Membrane</keyword>
<evidence type="ECO:0000313" key="3">
    <source>
        <dbReference type="Proteomes" id="UP001273166"/>
    </source>
</evidence>
<organism evidence="2 3">
    <name type="scientific">Chaetomium strumarium</name>
    <dbReference type="NCBI Taxonomy" id="1170767"/>
    <lineage>
        <taxon>Eukaryota</taxon>
        <taxon>Fungi</taxon>
        <taxon>Dikarya</taxon>
        <taxon>Ascomycota</taxon>
        <taxon>Pezizomycotina</taxon>
        <taxon>Sordariomycetes</taxon>
        <taxon>Sordariomycetidae</taxon>
        <taxon>Sordariales</taxon>
        <taxon>Chaetomiaceae</taxon>
        <taxon>Chaetomium</taxon>
    </lineage>
</organism>
<sequence>MRPGLGEVTFLAGTWIIALLRGVWAMLCVLPLVESINARVIWWRRWLWDRKWLDVVCDQGSVQALEIWEGISIVLMAGHTLIPERGSSIRRSDREMGNRQFDIILHGLW</sequence>
<keyword evidence="3" id="KW-1185">Reference proteome</keyword>
<reference evidence="2" key="2">
    <citation type="submission" date="2023-06" db="EMBL/GenBank/DDBJ databases">
        <authorList>
            <consortium name="Lawrence Berkeley National Laboratory"/>
            <person name="Mondo S.J."/>
            <person name="Hensen N."/>
            <person name="Bonometti L."/>
            <person name="Westerberg I."/>
            <person name="Brannstrom I.O."/>
            <person name="Guillou S."/>
            <person name="Cros-Aarteil S."/>
            <person name="Calhoun S."/>
            <person name="Haridas S."/>
            <person name="Kuo A."/>
            <person name="Pangilinan J."/>
            <person name="Riley R."/>
            <person name="Labutti K."/>
            <person name="Andreopoulos B."/>
            <person name="Lipzen A."/>
            <person name="Chen C."/>
            <person name="Yanf M."/>
            <person name="Daum C."/>
            <person name="Ng V."/>
            <person name="Clum A."/>
            <person name="Steindorff A."/>
            <person name="Ohm R."/>
            <person name="Martin F."/>
            <person name="Silar P."/>
            <person name="Natvig D."/>
            <person name="Lalanne C."/>
            <person name="Gautier V."/>
            <person name="Ament-Velasquez S.L."/>
            <person name="Kruys A."/>
            <person name="Hutchinson M.I."/>
            <person name="Powell A.J."/>
            <person name="Barry K."/>
            <person name="Miller A.N."/>
            <person name="Grigoriev I.V."/>
            <person name="Debuchy R."/>
            <person name="Gladieux P."/>
            <person name="Thoren M.H."/>
            <person name="Johannesson H."/>
        </authorList>
    </citation>
    <scope>NUCLEOTIDE SEQUENCE</scope>
    <source>
        <strain evidence="2">CBS 333.67</strain>
    </source>
</reference>
<evidence type="ECO:0000313" key="2">
    <source>
        <dbReference type="EMBL" id="KAK3306897.1"/>
    </source>
</evidence>
<accession>A0AAJ0GVL1</accession>
<feature type="transmembrane region" description="Helical" evidence="1">
    <location>
        <begin position="12"/>
        <end position="33"/>
    </location>
</feature>
<name>A0AAJ0GVL1_9PEZI</name>
<proteinExistence type="predicted"/>
<dbReference type="Proteomes" id="UP001273166">
    <property type="component" value="Unassembled WGS sequence"/>
</dbReference>